<organism evidence="9 10">
    <name type="scientific">Franzmannia pantelleriensis</name>
    <dbReference type="NCBI Taxonomy" id="48727"/>
    <lineage>
        <taxon>Bacteria</taxon>
        <taxon>Pseudomonadati</taxon>
        <taxon>Pseudomonadota</taxon>
        <taxon>Gammaproteobacteria</taxon>
        <taxon>Oceanospirillales</taxon>
        <taxon>Halomonadaceae</taxon>
        <taxon>Franzmannia</taxon>
    </lineage>
</organism>
<keyword evidence="9" id="KW-0808">Transferase</keyword>
<dbReference type="Gene3D" id="3.10.20.30">
    <property type="match status" value="1"/>
</dbReference>
<evidence type="ECO:0000256" key="2">
    <source>
        <dbReference type="ARBA" id="ARBA00022714"/>
    </source>
</evidence>
<dbReference type="InterPro" id="IPR012675">
    <property type="entry name" value="Beta-grasp_dom_sf"/>
</dbReference>
<dbReference type="GO" id="GO:0051537">
    <property type="term" value="F:2 iron, 2 sulfur cluster binding"/>
    <property type="evidence" value="ECO:0007669"/>
    <property type="project" value="UniProtKB-KW"/>
</dbReference>
<dbReference type="PANTHER" id="PTHR47354">
    <property type="entry name" value="NADH OXIDOREDUCTASE HCR"/>
    <property type="match status" value="1"/>
</dbReference>
<dbReference type="GO" id="GO:0008168">
    <property type="term" value="F:methyltransferase activity"/>
    <property type="evidence" value="ECO:0007669"/>
    <property type="project" value="UniProtKB-KW"/>
</dbReference>
<keyword evidence="2" id="KW-0001">2Fe-2S</keyword>
<dbReference type="SUPFAM" id="SSF63380">
    <property type="entry name" value="Riboflavin synthase domain-like"/>
    <property type="match status" value="1"/>
</dbReference>
<dbReference type="InterPro" id="IPR001041">
    <property type="entry name" value="2Fe-2S_ferredoxin-type"/>
</dbReference>
<dbReference type="GO" id="GO:0032259">
    <property type="term" value="P:methylation"/>
    <property type="evidence" value="ECO:0007669"/>
    <property type="project" value="UniProtKB-KW"/>
</dbReference>
<dbReference type="OrthoDB" id="4258484at2"/>
<keyword evidence="9" id="KW-0489">Methyltransferase</keyword>
<sequence>MHDALCLEIRHHQALGERLYRLDLAASDGATLPPAAPGAHLALTLPNGMTRHYSLLDGADDGIYRIAVLHERDSRGGSAWLAEHAMPGTRLTASGPHDRFPLDESAAHHCLVGAGIGITPLVAMARRLHALGASRELHYLVRHRRQALFAAALAPLFPPGKLHLHISSEHGRTRLDTLVNTPRASTRVYACGPASLLDELECLAADWPAGCLRLERFHNDTVPSDAPQDSCEVILEASGRRFTLAPGQSLIDALEAHGVAPPRLCCEGVCGTCATPLLDGEVEHLDAVQSSAEKALNDLIYPCVSRPRGPRLVLDL</sequence>
<protein>
    <submittedName>
        <fullName evidence="9">Vanillate O-demethylase ferredoxin subunit</fullName>
    </submittedName>
</protein>
<evidence type="ECO:0000259" key="7">
    <source>
        <dbReference type="PROSITE" id="PS51085"/>
    </source>
</evidence>
<evidence type="ECO:0000256" key="6">
    <source>
        <dbReference type="ARBA" id="ARBA00023014"/>
    </source>
</evidence>
<evidence type="ECO:0000256" key="5">
    <source>
        <dbReference type="ARBA" id="ARBA00023004"/>
    </source>
</evidence>
<keyword evidence="10" id="KW-1185">Reference proteome</keyword>
<dbReference type="RefSeq" id="WP_089660154.1">
    <property type="nucleotide sequence ID" value="NZ_FNGH01000017.1"/>
</dbReference>
<evidence type="ECO:0000256" key="4">
    <source>
        <dbReference type="ARBA" id="ARBA00023002"/>
    </source>
</evidence>
<dbReference type="EMBL" id="FNGH01000017">
    <property type="protein sequence ID" value="SDM67076.1"/>
    <property type="molecule type" value="Genomic_DNA"/>
</dbReference>
<dbReference type="CDD" id="cd06185">
    <property type="entry name" value="PDR_like"/>
    <property type="match status" value="1"/>
</dbReference>
<dbReference type="SUPFAM" id="SSF52343">
    <property type="entry name" value="Ferredoxin reductase-like, C-terminal NADP-linked domain"/>
    <property type="match status" value="1"/>
</dbReference>
<accession>A0A1G9V4U4</accession>
<dbReference type="Gene3D" id="2.40.30.10">
    <property type="entry name" value="Translation factors"/>
    <property type="match status" value="1"/>
</dbReference>
<feature type="domain" description="2Fe-2S ferredoxin-type" evidence="7">
    <location>
        <begin position="231"/>
        <end position="316"/>
    </location>
</feature>
<keyword evidence="3" id="KW-0479">Metal-binding</keyword>
<dbReference type="InterPro" id="IPR036010">
    <property type="entry name" value="2Fe-2S_ferredoxin-like_sf"/>
</dbReference>
<evidence type="ECO:0000313" key="10">
    <source>
        <dbReference type="Proteomes" id="UP000199107"/>
    </source>
</evidence>
<dbReference type="PROSITE" id="PS51085">
    <property type="entry name" value="2FE2S_FER_2"/>
    <property type="match status" value="1"/>
</dbReference>
<dbReference type="GO" id="GO:0046872">
    <property type="term" value="F:metal ion binding"/>
    <property type="evidence" value="ECO:0007669"/>
    <property type="project" value="UniProtKB-KW"/>
</dbReference>
<dbReference type="AlphaFoldDB" id="A0A1G9V4U4"/>
<dbReference type="Pfam" id="PF00111">
    <property type="entry name" value="Fer2"/>
    <property type="match status" value="1"/>
</dbReference>
<dbReference type="InterPro" id="IPR017938">
    <property type="entry name" value="Riboflavin_synthase-like_b-brl"/>
</dbReference>
<keyword evidence="1" id="KW-0285">Flavoprotein</keyword>
<gene>
    <name evidence="9" type="ORF">SAMN05192555_11711</name>
</gene>
<evidence type="ECO:0000313" key="9">
    <source>
        <dbReference type="EMBL" id="SDM67076.1"/>
    </source>
</evidence>
<keyword evidence="6" id="KW-0411">Iron-sulfur</keyword>
<reference evidence="10" key="1">
    <citation type="submission" date="2016-10" db="EMBL/GenBank/DDBJ databases">
        <authorList>
            <person name="Varghese N."/>
            <person name="Submissions S."/>
        </authorList>
    </citation>
    <scope>NUCLEOTIDE SEQUENCE [LARGE SCALE GENOMIC DNA]</scope>
    <source>
        <strain evidence="10">AAP</strain>
    </source>
</reference>
<dbReference type="GO" id="GO:0016491">
    <property type="term" value="F:oxidoreductase activity"/>
    <property type="evidence" value="ECO:0007669"/>
    <property type="project" value="UniProtKB-KW"/>
</dbReference>
<keyword evidence="4" id="KW-0560">Oxidoreductase</keyword>
<dbReference type="STRING" id="48727.SAMN05192555_11711"/>
<dbReference type="PRINTS" id="PR00409">
    <property type="entry name" value="PHDIOXRDTASE"/>
</dbReference>
<proteinExistence type="predicted"/>
<dbReference type="InterPro" id="IPR017927">
    <property type="entry name" value="FAD-bd_FR_type"/>
</dbReference>
<name>A0A1G9V4U4_9GAMM</name>
<evidence type="ECO:0000256" key="3">
    <source>
        <dbReference type="ARBA" id="ARBA00022723"/>
    </source>
</evidence>
<dbReference type="SUPFAM" id="SSF54292">
    <property type="entry name" value="2Fe-2S ferredoxin-like"/>
    <property type="match status" value="1"/>
</dbReference>
<dbReference type="InterPro" id="IPR050415">
    <property type="entry name" value="MRET"/>
</dbReference>
<dbReference type="Gene3D" id="3.40.50.80">
    <property type="entry name" value="Nucleotide-binding domain of ferredoxin-NADP reductase (FNR) module"/>
    <property type="match status" value="1"/>
</dbReference>
<dbReference type="Proteomes" id="UP000199107">
    <property type="component" value="Unassembled WGS sequence"/>
</dbReference>
<evidence type="ECO:0000256" key="1">
    <source>
        <dbReference type="ARBA" id="ARBA00022630"/>
    </source>
</evidence>
<dbReference type="PANTHER" id="PTHR47354:SF1">
    <property type="entry name" value="CARNITINE MONOOXYGENASE REDUCTASE SUBUNIT"/>
    <property type="match status" value="1"/>
</dbReference>
<dbReference type="InterPro" id="IPR039261">
    <property type="entry name" value="FNR_nucleotide-bd"/>
</dbReference>
<keyword evidence="5" id="KW-0408">Iron</keyword>
<evidence type="ECO:0000259" key="8">
    <source>
        <dbReference type="PROSITE" id="PS51384"/>
    </source>
</evidence>
<feature type="domain" description="FAD-binding FR-type" evidence="8">
    <location>
        <begin position="1"/>
        <end position="103"/>
    </location>
</feature>
<dbReference type="CDD" id="cd00207">
    <property type="entry name" value="fer2"/>
    <property type="match status" value="1"/>
</dbReference>
<dbReference type="PROSITE" id="PS51384">
    <property type="entry name" value="FAD_FR"/>
    <property type="match status" value="1"/>
</dbReference>